<feature type="domain" description="RNA polymerase beta subunit protrusion" evidence="12">
    <location>
        <begin position="49"/>
        <end position="516"/>
    </location>
</feature>
<dbReference type="Gene3D" id="3.90.1800.10">
    <property type="entry name" value="RNA polymerase alpha subunit dimerisation domain"/>
    <property type="match status" value="1"/>
</dbReference>
<feature type="domain" description="RNA polymerase Rpb2" evidence="11">
    <location>
        <begin position="161"/>
        <end position="232"/>
    </location>
</feature>
<dbReference type="InterPro" id="IPR007644">
    <property type="entry name" value="RNA_pol_bsu_protrusion"/>
</dbReference>
<dbReference type="Gene3D" id="2.40.270.10">
    <property type="entry name" value="DNA-directed RNA polymerase, subunit 2, domain 6"/>
    <property type="match status" value="1"/>
</dbReference>
<evidence type="ECO:0000256" key="6">
    <source>
        <dbReference type="HAMAP-Rule" id="MF_01321"/>
    </source>
</evidence>
<evidence type="ECO:0000259" key="12">
    <source>
        <dbReference type="Pfam" id="PF04563"/>
    </source>
</evidence>
<evidence type="ECO:0000256" key="7">
    <source>
        <dbReference type="RuleBase" id="RU000434"/>
    </source>
</evidence>
<dbReference type="EC" id="2.7.7.6" evidence="6 8"/>
<evidence type="ECO:0000256" key="2">
    <source>
        <dbReference type="ARBA" id="ARBA00022679"/>
    </source>
</evidence>
<evidence type="ECO:0000259" key="11">
    <source>
        <dbReference type="Pfam" id="PF04561"/>
    </source>
</evidence>
<dbReference type="Gene3D" id="3.90.1100.10">
    <property type="match status" value="2"/>
</dbReference>
<feature type="domain" description="DNA-directed RNA polymerase subunit 2 hybrid-binding" evidence="9">
    <location>
        <begin position="734"/>
        <end position="1298"/>
    </location>
</feature>
<evidence type="ECO:0000256" key="1">
    <source>
        <dbReference type="ARBA" id="ARBA00022478"/>
    </source>
</evidence>
<organism evidence="15 16">
    <name type="scientific">Candidatus Xenohaliotis californiensis</name>
    <dbReference type="NCBI Taxonomy" id="84677"/>
    <lineage>
        <taxon>Bacteria</taxon>
        <taxon>Pseudomonadati</taxon>
        <taxon>Pseudomonadota</taxon>
        <taxon>Alphaproteobacteria</taxon>
        <taxon>Rickettsiales</taxon>
        <taxon>Anaplasmataceae</taxon>
        <taxon>Candidatus Xenohaliotis</taxon>
    </lineage>
</organism>
<feature type="domain" description="RNA polymerase Rpb2" evidence="10">
    <location>
        <begin position="1300"/>
        <end position="1374"/>
    </location>
</feature>
<feature type="domain" description="RNA polymerase Rpb2" evidence="11">
    <location>
        <begin position="365"/>
        <end position="471"/>
    </location>
</feature>
<reference evidence="15 16" key="1">
    <citation type="submission" date="2024-01" db="EMBL/GenBank/DDBJ databases">
        <authorList>
            <person name="Kunselman E."/>
        </authorList>
    </citation>
    <scope>NUCLEOTIDE SEQUENCE [LARGE SCALE GENOMIC DNA]</scope>
    <source>
        <strain evidence="15">2 abalone samples</strain>
    </source>
</reference>
<dbReference type="Pfam" id="PF00562">
    <property type="entry name" value="RNA_pol_Rpb2_6"/>
    <property type="match status" value="1"/>
</dbReference>
<evidence type="ECO:0000256" key="4">
    <source>
        <dbReference type="ARBA" id="ARBA00023163"/>
    </source>
</evidence>
<dbReference type="Gene3D" id="2.40.50.100">
    <property type="match status" value="1"/>
</dbReference>
<comment type="function">
    <text evidence="6 8">DNA-dependent RNA polymerase catalyzes the transcription of DNA into RNA using the four ribonucleoside triphosphates as substrates.</text>
</comment>
<dbReference type="PROSITE" id="PS01166">
    <property type="entry name" value="RNA_POL_BETA"/>
    <property type="match status" value="1"/>
</dbReference>
<dbReference type="InterPro" id="IPR007641">
    <property type="entry name" value="RNA_pol_Rpb2_7"/>
</dbReference>
<evidence type="ECO:0000259" key="13">
    <source>
        <dbReference type="Pfam" id="PF04565"/>
    </source>
</evidence>
<keyword evidence="16" id="KW-1185">Reference proteome</keyword>
<keyword evidence="1 6" id="KW-0240">DNA-directed RNA polymerase</keyword>
<dbReference type="Proteomes" id="UP001314181">
    <property type="component" value="Unassembled WGS sequence"/>
</dbReference>
<dbReference type="CDD" id="cd00653">
    <property type="entry name" value="RNA_pol_B_RPB2"/>
    <property type="match status" value="1"/>
</dbReference>
<dbReference type="Pfam" id="PF04565">
    <property type="entry name" value="RNA_pol_Rpb2_3"/>
    <property type="match status" value="1"/>
</dbReference>
<keyword evidence="2 6" id="KW-0808">Transferase</keyword>
<keyword evidence="3 6" id="KW-0548">Nucleotidyltransferase</keyword>
<dbReference type="Gene3D" id="2.30.150.10">
    <property type="entry name" value="DNA-directed RNA polymerase, beta subunit, external 1 domain"/>
    <property type="match status" value="1"/>
</dbReference>
<dbReference type="Gene3D" id="2.40.50.150">
    <property type="match status" value="1"/>
</dbReference>
<dbReference type="InterPro" id="IPR007121">
    <property type="entry name" value="RNA_pol_bsu_CS"/>
</dbReference>
<dbReference type="Pfam" id="PF04561">
    <property type="entry name" value="RNA_pol_Rpb2_2"/>
    <property type="match status" value="2"/>
</dbReference>
<comment type="similarity">
    <text evidence="6 7">Belongs to the RNA polymerase beta chain family.</text>
</comment>
<dbReference type="NCBIfam" id="NF001616">
    <property type="entry name" value="PRK00405.1"/>
    <property type="match status" value="1"/>
</dbReference>
<dbReference type="InterPro" id="IPR042107">
    <property type="entry name" value="DNA-dir_RNA_pol_bsu_ext_1_sf"/>
</dbReference>
<dbReference type="InterPro" id="IPR007120">
    <property type="entry name" value="DNA-dir_RNAP_su2_dom"/>
</dbReference>
<dbReference type="NCBIfam" id="TIGR02013">
    <property type="entry name" value="rpoB"/>
    <property type="match status" value="1"/>
</dbReference>
<feature type="domain" description="DNA-directed RNA polymerase beta subunit external 1" evidence="14">
    <location>
        <begin position="608"/>
        <end position="673"/>
    </location>
</feature>
<evidence type="ECO:0000313" key="15">
    <source>
        <dbReference type="EMBL" id="CAK8163165.1"/>
    </source>
</evidence>
<evidence type="ECO:0000259" key="14">
    <source>
        <dbReference type="Pfam" id="PF10385"/>
    </source>
</evidence>
<dbReference type="InterPro" id="IPR014724">
    <property type="entry name" value="RNA_pol_RPB2_OB-fold"/>
</dbReference>
<dbReference type="Pfam" id="PF04563">
    <property type="entry name" value="RNA_pol_Rpb2_1"/>
    <property type="match status" value="1"/>
</dbReference>
<dbReference type="GO" id="GO:0003899">
    <property type="term" value="F:DNA-directed RNA polymerase activity"/>
    <property type="evidence" value="ECO:0007669"/>
    <property type="project" value="UniProtKB-EC"/>
</dbReference>
<dbReference type="InterPro" id="IPR037034">
    <property type="entry name" value="RNA_pol_Rpb2_2_sf"/>
</dbReference>
<evidence type="ECO:0000259" key="10">
    <source>
        <dbReference type="Pfam" id="PF04560"/>
    </source>
</evidence>
<sequence>MANSESVCSFLFSHSMRSRIDGKAIELDKLPNMLDVQKESYARFLYGRDGVEEDSGIASVFKGIFPIVDAGNKATLDFVSYSLKEPKFNEDECVQRGITYAATVRALMRLIVWVESEETKSKEIKSIKEQEVYISNIPLMTTKGTFVINGCEYVVVSQMHRSPGVFFDHDRGKNYSSGKILYSTRIIPYRGSWLDFEFDIKDLIYFRIDRKRKMHVSTLLYALGLNKQEIIDFFYNKITFNYNIKEDFWFVNLKLRDFLGFKSFFTLRNMETGEVILEKNTRINQRVIAKLISAKLPISGDFRIDHSVCDELFIAHDIVDKNDNRVTISVGESINGSHFDLIYSLGIESFSILVVDDVYAGNYILNTLKADKNSMKTDALIEIYKVIRPGELANAEIVESLLEGLFFDKDKYDLSDVGRVKMNAKLGLDIPEDHHTLSKADVLHVIKALIAVKDGKMPIDDIDHLGNRRVKAVGELVENQFRIGLMKIARVSVERLSSVDLDSVMPHDLINSKLLTSLIKEFFSVSQLSQFMDQTNPLSEITHKRRLSALGPGGLTRERAGYEVRDVHTTHYGRICPVETPEGQNIGLVNSLAICATVNRYGFIESPYYKVVNGAVTNELHYLSAIEEEKYNIAQASYALDDKDVFIDEIICCRKSGELVNVMRNEVNFVDISPKQVVSVAASLIPFLENNDANRALMGSNMQRQAVPLMIAEAPMVGTGVEYIVARDSGAVIIAKSDGIVRWVDAARIVICSEKTGDMDVYSLQKFRRSNYNTNIGHAPRVKRGDIVHKGNIIADNTATDNGELALGKSVLVAFMPWHGYNFEDSIIISERLVSDDVFTSIHIEELECVARDTRLGPEEVTRSLPNINEAKLVNLDESGIVNIGVKVKPGDILVGKITPKSELPMTPEEKLLRIIFGERASDVRDSSLYVPSGISGTVIDVWILSVHGVEKDQRLHLIEQQKKSNLRKDYNIKLLILNEYFFNQIKDITLGQILSKNFNGFAPSYKIQEDMFVKLLNDGKTGHDVAIKKLWNISVDNQSILKEIKQFKVKYDLLFKKLEDDYNIAAERLLVDSELPQGVLKIVKIFLASKQKLQPGDKMAGRHGNKGVVSKIVPVEDMPYLEDGTLVDIILNPLGVPSRMNVGQILEAHLGWLCKQTGKKIADAFNNMNTLEDVDSLRSLLSKVYTNKADHNVISRCNVDDLRSLANSLKKGALLAAPVFEAPSEELMDDFAKNIGISSVDSVILTDGLTGEKFDRTVTVGYIYMMKLHHLVNNKIHARSVGPYSLITQQPLGGKSHFGGQRFGEMECWALQAYGAAYTLQEMLTVKSDDVKGRVKVYESIIRGVNELECGMPESFNVMIEELRSLCLNIELQDAVE</sequence>
<dbReference type="HAMAP" id="MF_01321">
    <property type="entry name" value="RNApol_bact_RpoB"/>
    <property type="match status" value="1"/>
</dbReference>
<keyword evidence="4 6" id="KW-0804">Transcription</keyword>
<dbReference type="InterPro" id="IPR015712">
    <property type="entry name" value="DNA-dir_RNA_pol_su2"/>
</dbReference>
<gene>
    <name evidence="6 15" type="primary">rpoB</name>
    <name evidence="15" type="ORF">CAXC1_310007</name>
</gene>
<dbReference type="InterPro" id="IPR007645">
    <property type="entry name" value="RNA_pol_Rpb2_3"/>
</dbReference>
<comment type="caution">
    <text evidence="15">The sequence shown here is derived from an EMBL/GenBank/DDBJ whole genome shotgun (WGS) entry which is preliminary data.</text>
</comment>
<evidence type="ECO:0000259" key="9">
    <source>
        <dbReference type="Pfam" id="PF00562"/>
    </source>
</evidence>
<protein>
    <recommendedName>
        <fullName evidence="6 8">DNA-directed RNA polymerase subunit beta</fullName>
        <shortName evidence="6">RNAP subunit beta</shortName>
        <ecNumber evidence="6 8">2.7.7.6</ecNumber>
    </recommendedName>
    <alternativeName>
        <fullName evidence="6">RNA polymerase subunit beta</fullName>
    </alternativeName>
    <alternativeName>
        <fullName evidence="6">Transcriptase subunit beta</fullName>
    </alternativeName>
</protein>
<dbReference type="Pfam" id="PF10385">
    <property type="entry name" value="RNA_pol_Rpb2_45"/>
    <property type="match status" value="1"/>
</dbReference>
<dbReference type="PANTHER" id="PTHR20856">
    <property type="entry name" value="DNA-DIRECTED RNA POLYMERASE I SUBUNIT 2"/>
    <property type="match status" value="1"/>
</dbReference>
<dbReference type="Pfam" id="PF04560">
    <property type="entry name" value="RNA_pol_Rpb2_7"/>
    <property type="match status" value="1"/>
</dbReference>
<comment type="subunit">
    <text evidence="6 8">The RNAP catalytic core consists of 2 alpha, 1 beta, 1 beta' and 1 omega subunit. When a sigma factor is associated with the core the holoenzyme is formed, which can initiate transcription.</text>
</comment>
<evidence type="ECO:0000256" key="3">
    <source>
        <dbReference type="ARBA" id="ARBA00022695"/>
    </source>
</evidence>
<dbReference type="InterPro" id="IPR019462">
    <property type="entry name" value="DNA-dir_RNA_pol_bsu_external_1"/>
</dbReference>
<dbReference type="SUPFAM" id="SSF64484">
    <property type="entry name" value="beta and beta-prime subunits of DNA dependent RNA-polymerase"/>
    <property type="match status" value="1"/>
</dbReference>
<proteinExistence type="inferred from homology"/>
<dbReference type="InterPro" id="IPR007642">
    <property type="entry name" value="RNA_pol_Rpb2_2"/>
</dbReference>
<evidence type="ECO:0000256" key="8">
    <source>
        <dbReference type="RuleBase" id="RU363031"/>
    </source>
</evidence>
<feature type="domain" description="RNA polymerase Rpb2" evidence="13">
    <location>
        <begin position="530"/>
        <end position="598"/>
    </location>
</feature>
<name>A0ABM9N8A7_9RICK</name>
<dbReference type="Gene3D" id="3.90.1110.10">
    <property type="entry name" value="RNA polymerase Rpb2, domain 2"/>
    <property type="match status" value="1"/>
</dbReference>
<dbReference type="EMBL" id="CAWVOK010000024">
    <property type="protein sequence ID" value="CAK8163165.1"/>
    <property type="molecule type" value="Genomic_DNA"/>
</dbReference>
<comment type="catalytic activity">
    <reaction evidence="5 6 8">
        <text>RNA(n) + a ribonucleoside 5'-triphosphate = RNA(n+1) + diphosphate</text>
        <dbReference type="Rhea" id="RHEA:21248"/>
        <dbReference type="Rhea" id="RHEA-COMP:14527"/>
        <dbReference type="Rhea" id="RHEA-COMP:17342"/>
        <dbReference type="ChEBI" id="CHEBI:33019"/>
        <dbReference type="ChEBI" id="CHEBI:61557"/>
        <dbReference type="ChEBI" id="CHEBI:140395"/>
        <dbReference type="EC" id="2.7.7.6"/>
    </reaction>
</comment>
<evidence type="ECO:0000256" key="5">
    <source>
        <dbReference type="ARBA" id="ARBA00048552"/>
    </source>
</evidence>
<dbReference type="InterPro" id="IPR037033">
    <property type="entry name" value="DNA-dir_RNAP_su2_hyb_sf"/>
</dbReference>
<accession>A0ABM9N8A7</accession>
<evidence type="ECO:0000313" key="16">
    <source>
        <dbReference type="Proteomes" id="UP001314181"/>
    </source>
</evidence>
<dbReference type="InterPro" id="IPR010243">
    <property type="entry name" value="RNA_pol_bsu_bac"/>
</dbReference>